<keyword evidence="4" id="KW-1185">Reference proteome</keyword>
<dbReference type="AlphaFoldDB" id="A0A6N9YL96"/>
<organism evidence="3 4">
    <name type="scientific">Phytoactinopolyspora alkaliphila</name>
    <dbReference type="NCBI Taxonomy" id="1783498"/>
    <lineage>
        <taxon>Bacteria</taxon>
        <taxon>Bacillati</taxon>
        <taxon>Actinomycetota</taxon>
        <taxon>Actinomycetes</taxon>
        <taxon>Jiangellales</taxon>
        <taxon>Jiangellaceae</taxon>
        <taxon>Phytoactinopolyspora</taxon>
    </lineage>
</organism>
<keyword evidence="2" id="KW-1133">Transmembrane helix</keyword>
<keyword evidence="2" id="KW-0472">Membrane</keyword>
<evidence type="ECO:0000256" key="1">
    <source>
        <dbReference type="SAM" id="MobiDB-lite"/>
    </source>
</evidence>
<dbReference type="RefSeq" id="WP_163818547.1">
    <property type="nucleotide sequence ID" value="NZ_JAAGOB010000005.1"/>
</dbReference>
<feature type="transmembrane region" description="Helical" evidence="2">
    <location>
        <begin position="54"/>
        <end position="74"/>
    </location>
</feature>
<reference evidence="3 4" key="1">
    <citation type="submission" date="2020-02" db="EMBL/GenBank/DDBJ databases">
        <authorList>
            <person name="Li X.-J."/>
            <person name="Feng X.-M."/>
        </authorList>
    </citation>
    <scope>NUCLEOTIDE SEQUENCE [LARGE SCALE GENOMIC DNA]</scope>
    <source>
        <strain evidence="3 4">CGMCC 4.7225</strain>
    </source>
</reference>
<keyword evidence="2" id="KW-0812">Transmembrane</keyword>
<name>A0A6N9YL96_9ACTN</name>
<sequence length="343" mass="36599">MGRWARSHRDDAAATHGSGTDDVPVYSPMHLNADDPVYELSGDDASDNRPWRQWLGLGLALVVGAVAGVIGANARHDAAEQGRIELVAGRVVDVELASSLDPRAPIWRADLMIFNAGSTPVDVLYVDVNAWRRPDDGRQPDPVTARPGTWASLQVRMTPDCTADAPAGTASHVSARAHVRGASAEATVPLEFGPDQGWFRQAWTTTCAMGEPEYPDIFVAEAEVLPRDAGDSVLHTRLHLYASYPLPPRADRSAALLRIRIHTDGLTAATGGLPVTLDAEESVAIDIGWEISDCREIEHFDGAALHFHVAPDAAATGTRVQNVPLPASILVALGRLSADVCGL</sequence>
<evidence type="ECO:0000313" key="4">
    <source>
        <dbReference type="Proteomes" id="UP000469185"/>
    </source>
</evidence>
<dbReference type="Proteomes" id="UP000469185">
    <property type="component" value="Unassembled WGS sequence"/>
</dbReference>
<feature type="region of interest" description="Disordered" evidence="1">
    <location>
        <begin position="1"/>
        <end position="26"/>
    </location>
</feature>
<protein>
    <submittedName>
        <fullName evidence="3">Uncharacterized protein</fullName>
    </submittedName>
</protein>
<gene>
    <name evidence="3" type="ORF">G1H11_10605</name>
</gene>
<dbReference type="EMBL" id="JAAGOB010000005">
    <property type="protein sequence ID" value="NED95763.1"/>
    <property type="molecule type" value="Genomic_DNA"/>
</dbReference>
<accession>A0A6N9YL96</accession>
<evidence type="ECO:0000256" key="2">
    <source>
        <dbReference type="SAM" id="Phobius"/>
    </source>
</evidence>
<comment type="caution">
    <text evidence="3">The sequence shown here is derived from an EMBL/GenBank/DDBJ whole genome shotgun (WGS) entry which is preliminary data.</text>
</comment>
<evidence type="ECO:0000313" key="3">
    <source>
        <dbReference type="EMBL" id="NED95763.1"/>
    </source>
</evidence>
<proteinExistence type="predicted"/>